<evidence type="ECO:0000256" key="1">
    <source>
        <dbReference type="PROSITE-ProRule" id="PRU00176"/>
    </source>
</evidence>
<dbReference type="RefSeq" id="XP_002784256.1">
    <property type="nucleotide sequence ID" value="XM_002784210.1"/>
</dbReference>
<organism evidence="5">
    <name type="scientific">Perkinsus marinus (strain ATCC 50983 / TXsc)</name>
    <dbReference type="NCBI Taxonomy" id="423536"/>
    <lineage>
        <taxon>Eukaryota</taxon>
        <taxon>Sar</taxon>
        <taxon>Alveolata</taxon>
        <taxon>Perkinsozoa</taxon>
        <taxon>Perkinsea</taxon>
        <taxon>Perkinsida</taxon>
        <taxon>Perkinsidae</taxon>
        <taxon>Perkinsus</taxon>
    </lineage>
</organism>
<dbReference type="AlphaFoldDB" id="C5KHJ0"/>
<sequence length="308" mass="34848">MSAGGFSKGPQQHGDPLFPPLSREVLKTLHSVKVSILIDQQIHQYAQVDGIGLNVSQAKLNELFSRYGEVMDIYIPKDNRPGLGTGYCFVRYPDIRMAEAALELDNRITLPGCTAPFHCSLAGRRQMYESHNHRMSAGSSEYPSYATPGGSMDSRRSSWNETRSVPYPSRGWEQWESAPRGVITDARQPSREAPAPSELPATPGFERYMIDNFQQRPLNRENYFYDRYSHYRPREMMPMSAKSSMPAVGREAGFDDRAPRQPYSGRLAEVGSVDNQRVPLADAYYGRYSHYRPGPKSFEKYMGDAVRV</sequence>
<dbReference type="InterPro" id="IPR012677">
    <property type="entry name" value="Nucleotide-bd_a/b_plait_sf"/>
</dbReference>
<dbReference type="GeneID" id="9061038"/>
<gene>
    <name evidence="4" type="ORF">Pmar_PMAR003515</name>
</gene>
<dbReference type="InterPro" id="IPR000504">
    <property type="entry name" value="RRM_dom"/>
</dbReference>
<protein>
    <submittedName>
        <fullName evidence="4">Splicing factor,putative</fullName>
    </submittedName>
</protein>
<dbReference type="InParanoid" id="C5KHJ0"/>
<accession>C5KHJ0</accession>
<evidence type="ECO:0000313" key="5">
    <source>
        <dbReference type="Proteomes" id="UP000007800"/>
    </source>
</evidence>
<name>C5KHJ0_PERM5</name>
<proteinExistence type="predicted"/>
<reference evidence="4 5" key="1">
    <citation type="submission" date="2008-07" db="EMBL/GenBank/DDBJ databases">
        <authorList>
            <person name="El-Sayed N."/>
            <person name="Caler E."/>
            <person name="Inman J."/>
            <person name="Amedeo P."/>
            <person name="Hass B."/>
            <person name="Wortman J."/>
        </authorList>
    </citation>
    <scope>NUCLEOTIDE SEQUENCE [LARGE SCALE GENOMIC DNA]</scope>
    <source>
        <strain evidence="5">ATCC 50983 / TXsc</strain>
    </source>
</reference>
<dbReference type="PROSITE" id="PS50102">
    <property type="entry name" value="RRM"/>
    <property type="match status" value="1"/>
</dbReference>
<dbReference type="SUPFAM" id="SSF54928">
    <property type="entry name" value="RNA-binding domain, RBD"/>
    <property type="match status" value="1"/>
</dbReference>
<dbReference type="SMART" id="SM00360">
    <property type="entry name" value="RRM"/>
    <property type="match status" value="1"/>
</dbReference>
<evidence type="ECO:0000256" key="2">
    <source>
        <dbReference type="SAM" id="MobiDB-lite"/>
    </source>
</evidence>
<dbReference type="Pfam" id="PF00076">
    <property type="entry name" value="RRM_1"/>
    <property type="match status" value="1"/>
</dbReference>
<keyword evidence="5" id="KW-1185">Reference proteome</keyword>
<dbReference type="InterPro" id="IPR035979">
    <property type="entry name" value="RBD_domain_sf"/>
</dbReference>
<dbReference type="Gene3D" id="3.30.70.330">
    <property type="match status" value="1"/>
</dbReference>
<evidence type="ECO:0000259" key="3">
    <source>
        <dbReference type="PROSITE" id="PS50102"/>
    </source>
</evidence>
<evidence type="ECO:0000313" key="4">
    <source>
        <dbReference type="EMBL" id="EER16052.1"/>
    </source>
</evidence>
<dbReference type="EMBL" id="GG673069">
    <property type="protein sequence ID" value="EER16052.1"/>
    <property type="molecule type" value="Genomic_DNA"/>
</dbReference>
<feature type="region of interest" description="Disordered" evidence="2">
    <location>
        <begin position="132"/>
        <end position="165"/>
    </location>
</feature>
<dbReference type="OrthoDB" id="439808at2759"/>
<dbReference type="GO" id="GO:0003723">
    <property type="term" value="F:RNA binding"/>
    <property type="evidence" value="ECO:0007669"/>
    <property type="project" value="UniProtKB-UniRule"/>
</dbReference>
<dbReference type="Proteomes" id="UP000007800">
    <property type="component" value="Unassembled WGS sequence"/>
</dbReference>
<keyword evidence="1" id="KW-0694">RNA-binding</keyword>
<feature type="domain" description="RRM" evidence="3">
    <location>
        <begin position="44"/>
        <end position="140"/>
    </location>
</feature>